<dbReference type="Gene3D" id="1.25.40.180">
    <property type="match status" value="1"/>
</dbReference>
<feature type="compositionally biased region" description="Basic and acidic residues" evidence="1">
    <location>
        <begin position="176"/>
        <end position="193"/>
    </location>
</feature>
<evidence type="ECO:0000313" key="3">
    <source>
        <dbReference type="Proteomes" id="UP000095282"/>
    </source>
</evidence>
<feature type="compositionally biased region" description="Low complexity" evidence="1">
    <location>
        <begin position="217"/>
        <end position="226"/>
    </location>
</feature>
<protein>
    <submittedName>
        <fullName evidence="4">MIF4G domain-containing protein</fullName>
    </submittedName>
</protein>
<dbReference type="GO" id="GO:0016281">
    <property type="term" value="C:eukaryotic translation initiation factor 4F complex"/>
    <property type="evidence" value="ECO:0007669"/>
    <property type="project" value="TreeGrafter"/>
</dbReference>
<dbReference type="Pfam" id="PF02854">
    <property type="entry name" value="MIF4G"/>
    <property type="match status" value="1"/>
</dbReference>
<feature type="compositionally biased region" description="Basic and acidic residues" evidence="1">
    <location>
        <begin position="882"/>
        <end position="899"/>
    </location>
</feature>
<dbReference type="WBParaSite" id="Csp11.Scaffold630.g21288.t1">
    <property type="protein sequence ID" value="Csp11.Scaffold630.g21288.t1"/>
    <property type="gene ID" value="Csp11.Scaffold630.g21288"/>
</dbReference>
<feature type="region of interest" description="Disordered" evidence="1">
    <location>
        <begin position="110"/>
        <end position="137"/>
    </location>
</feature>
<evidence type="ECO:0000256" key="1">
    <source>
        <dbReference type="SAM" id="MobiDB-lite"/>
    </source>
</evidence>
<dbReference type="FunFam" id="1.25.40.180:FF:000057">
    <property type="entry name" value="Initiation Factor 4G (eIF4G) family"/>
    <property type="match status" value="1"/>
</dbReference>
<feature type="compositionally biased region" description="Acidic residues" evidence="1">
    <location>
        <begin position="301"/>
        <end position="310"/>
    </location>
</feature>
<feature type="compositionally biased region" description="Polar residues" evidence="1">
    <location>
        <begin position="792"/>
        <end position="806"/>
    </location>
</feature>
<dbReference type="Proteomes" id="UP000095282">
    <property type="component" value="Unplaced"/>
</dbReference>
<dbReference type="eggNOG" id="KOG0401">
    <property type="taxonomic scope" value="Eukaryota"/>
</dbReference>
<reference evidence="4" key="1">
    <citation type="submission" date="2016-11" db="UniProtKB">
        <authorList>
            <consortium name="WormBaseParasite"/>
        </authorList>
    </citation>
    <scope>IDENTIFICATION</scope>
</reference>
<feature type="compositionally biased region" description="Low complexity" evidence="1">
    <location>
        <begin position="839"/>
        <end position="848"/>
    </location>
</feature>
<dbReference type="PANTHER" id="PTHR23253:SF78">
    <property type="entry name" value="EUKARYOTIC TRANSLATION INITIATION FACTOR 4G1, ISOFORM B-RELATED"/>
    <property type="match status" value="1"/>
</dbReference>
<proteinExistence type="predicted"/>
<feature type="region of interest" description="Disordered" evidence="1">
    <location>
        <begin position="153"/>
        <end position="346"/>
    </location>
</feature>
<feature type="compositionally biased region" description="Pro residues" evidence="1">
    <location>
        <begin position="158"/>
        <end position="173"/>
    </location>
</feature>
<feature type="region of interest" description="Disordered" evidence="1">
    <location>
        <begin position="419"/>
        <end position="463"/>
    </location>
</feature>
<feature type="compositionally biased region" description="Low complexity" evidence="1">
    <location>
        <begin position="259"/>
        <end position="281"/>
    </location>
</feature>
<evidence type="ECO:0000259" key="2">
    <source>
        <dbReference type="SMART" id="SM00543"/>
    </source>
</evidence>
<name>A0A1I7V0V9_9PELO</name>
<feature type="domain" description="MIF4G" evidence="2">
    <location>
        <begin position="505"/>
        <end position="743"/>
    </location>
</feature>
<feature type="region of interest" description="Disordered" evidence="1">
    <location>
        <begin position="748"/>
        <end position="930"/>
    </location>
</feature>
<keyword evidence="3" id="KW-1185">Reference proteome</keyword>
<dbReference type="AlphaFoldDB" id="A0A1I7V0V9"/>
<feature type="compositionally biased region" description="Polar residues" evidence="1">
    <location>
        <begin position="827"/>
        <end position="838"/>
    </location>
</feature>
<evidence type="ECO:0000313" key="4">
    <source>
        <dbReference type="WBParaSite" id="Csp11.Scaffold630.g21288.t1"/>
    </source>
</evidence>
<dbReference type="GO" id="GO:0003729">
    <property type="term" value="F:mRNA binding"/>
    <property type="evidence" value="ECO:0007669"/>
    <property type="project" value="TreeGrafter"/>
</dbReference>
<dbReference type="InterPro" id="IPR003890">
    <property type="entry name" value="MIF4G-like_typ-3"/>
</dbReference>
<feature type="region of interest" description="Disordered" evidence="1">
    <location>
        <begin position="1"/>
        <end position="24"/>
    </location>
</feature>
<dbReference type="GO" id="GO:0003743">
    <property type="term" value="F:translation initiation factor activity"/>
    <property type="evidence" value="ECO:0007669"/>
    <property type="project" value="TreeGrafter"/>
</dbReference>
<dbReference type="InterPro" id="IPR016024">
    <property type="entry name" value="ARM-type_fold"/>
</dbReference>
<feature type="compositionally biased region" description="Polar residues" evidence="1">
    <location>
        <begin position="282"/>
        <end position="295"/>
    </location>
</feature>
<feature type="compositionally biased region" description="Polar residues" evidence="1">
    <location>
        <begin position="916"/>
        <end position="925"/>
    </location>
</feature>
<dbReference type="STRING" id="1561998.A0A1I7V0V9"/>
<accession>A0A1I7V0V9</accession>
<dbReference type="PANTHER" id="PTHR23253">
    <property type="entry name" value="EUKARYOTIC TRANSLATION INITIATION FACTOR 4 GAMMA"/>
    <property type="match status" value="1"/>
</dbReference>
<organism evidence="3 4">
    <name type="scientific">Caenorhabditis tropicalis</name>
    <dbReference type="NCBI Taxonomy" id="1561998"/>
    <lineage>
        <taxon>Eukaryota</taxon>
        <taxon>Metazoa</taxon>
        <taxon>Ecdysozoa</taxon>
        <taxon>Nematoda</taxon>
        <taxon>Chromadorea</taxon>
        <taxon>Rhabditida</taxon>
        <taxon>Rhabditina</taxon>
        <taxon>Rhabditomorpha</taxon>
        <taxon>Rhabditoidea</taxon>
        <taxon>Rhabditidae</taxon>
        <taxon>Peloderinae</taxon>
        <taxon>Caenorhabditis</taxon>
    </lineage>
</organism>
<feature type="compositionally biased region" description="Low complexity" evidence="1">
    <location>
        <begin position="65"/>
        <end position="82"/>
    </location>
</feature>
<sequence length="1157" mass="130444">MSNAVSRGHGRGKPNPGFFPDHNVMPTEPQFVKAVVPTHAQMNFQPRMPSHQMPPQQFAPYNAGPQYSQHNYYPQQPPQQLHQQQYGGYREFVPQPMYNPPYQPYQGPQQMYHPQSDTVNYPQAQQPPPPITNQAPRERKVLSIIDPTTQKAIDVPQVPQPAPVVAPPPPAPLAPEDEKKKEHINQEMLEKVRQQLTGEQPNHDLPNFNVPPPVIPPSQTTAASTPPQEPTPPVAAAPPKTPEAPVKSVETSKEPEILTPVSSPPTSESTTTTTSVSESVELVSQISDSRVTPTLQKEDSKEEAEDDKFEEDSRTETPETESQIEKTPEELAEEKAQKEAEEKEKRRVYEQTLEKRIEELIATNEVDVSSGVFGRAFMITIRELEKNFTRTPCPLTPAQLTEFGLDLKTMRIAEKKPNFTPNWVVNKGGARQQPYKGRSTTDGTGRGSQQNRERGSHNKRPPVVRQSIERMQRVALPSSKDAWKPDRQKGAETIPEEEAAITKVCKNVRALMNKVTPTSQGPLTQEFIKFNVSSNDKQLDQVVQIVFDKAVEEPKFCALYAEMCKAQVNHELNLSTNKSLFRNKILTKTQLFFQDKKDVDEERLAAIEKEQDPVKKEAMLLEEKQKFRRRKFGVMAFIGHLYRNGLLSTKIVNACTLELFGSVLPKGTDEKGEPVIRKEDIDEESVHCGLQLIETVGNQLDKAKETTPVFLDQWLEKLNAAKPFCSNKIRFMIMNLVELRKDRWIPRKSTESGPKKLDEIHKDIRQEKIENEKARDQYDRERDRRHGAGVRPNSNSLKKQIPPSRNSLDRNRQQPEQKRAAAAANTKLASSNVQPKNISLSAMSDSSSLGGKNREKWQSGASGGGNTSEAAASAPPPKNPWVRRDSNDQRKRSTVDERQAALAAAKEINGPVSMSARRSTSQTSIPDKIDEEVSQELKTARERIMNSVKSDIQEVVSGDFPLKEMVDTIKEYTTQEKYGKPTLAIVYEMVIRSVSEKNLKETEREKLACVLRMTLVSKVEKQAFIDGVTRFCKFAVDTTLYQDIPHLWSVTGEVLINTMHVRHDLIEETKVESISLNEMEPAFLSAQTDGSKKNELFVHVVKRWTDAELEETNAVEALSWEFQELSFKEELLKNGLKTEMEAVKASNGKTLATLLLS</sequence>
<dbReference type="SMART" id="SM00543">
    <property type="entry name" value="MIF4G"/>
    <property type="match status" value="1"/>
</dbReference>
<feature type="compositionally biased region" description="Basic and acidic residues" evidence="1">
    <location>
        <begin position="311"/>
        <end position="346"/>
    </location>
</feature>
<dbReference type="SUPFAM" id="SSF48371">
    <property type="entry name" value="ARM repeat"/>
    <property type="match status" value="1"/>
</dbReference>
<feature type="compositionally biased region" description="Basic and acidic residues" evidence="1">
    <location>
        <begin position="748"/>
        <end position="786"/>
    </location>
</feature>
<feature type="compositionally biased region" description="Pro residues" evidence="1">
    <location>
        <begin position="227"/>
        <end position="242"/>
    </location>
</feature>
<feature type="compositionally biased region" description="Basic and acidic residues" evidence="1">
    <location>
        <begin position="807"/>
        <end position="819"/>
    </location>
</feature>
<feature type="region of interest" description="Disordered" evidence="1">
    <location>
        <begin position="45"/>
        <end position="82"/>
    </location>
</feature>